<evidence type="ECO:0000313" key="3">
    <source>
        <dbReference type="EMBL" id="SVA67978.1"/>
    </source>
</evidence>
<evidence type="ECO:0000259" key="2">
    <source>
        <dbReference type="Pfam" id="PF10105"/>
    </source>
</evidence>
<organism evidence="3">
    <name type="scientific">marine metagenome</name>
    <dbReference type="NCBI Taxonomy" id="408172"/>
    <lineage>
        <taxon>unclassified sequences</taxon>
        <taxon>metagenomes</taxon>
        <taxon>ecological metagenomes</taxon>
    </lineage>
</organism>
<evidence type="ECO:0000256" key="1">
    <source>
        <dbReference type="SAM" id="MobiDB-lite"/>
    </source>
</evidence>
<feature type="non-terminal residue" evidence="3">
    <location>
        <position position="1"/>
    </location>
</feature>
<sequence length="221" mass="23787">VARIWERALRKAEVAVSYSQGFSPRPKLSFGLALSTGHESEAEFLDLELAGEIAEAGEWTPERGVAMAARLSSALPVGLDVVAVAPIEKGDSLQKAVMACTWSIEVDHVDRAGAEAWVADVLAREEIVVERERKGRPVVDDLRPHVLSLDVAGTTETGVRLLADLGTQPRALRPTELLAAVDPPLTARTVCRMHQWMSQGDDREEPLMAPVSPAPSASVPT</sequence>
<dbReference type="Pfam" id="PF10105">
    <property type="entry name" value="DUF2344"/>
    <property type="match status" value="1"/>
</dbReference>
<feature type="compositionally biased region" description="Low complexity" evidence="1">
    <location>
        <begin position="209"/>
        <end position="221"/>
    </location>
</feature>
<feature type="domain" description="DUF2344" evidence="2">
    <location>
        <begin position="2"/>
        <end position="161"/>
    </location>
</feature>
<gene>
    <name evidence="3" type="ORF">METZ01_LOCUS120832</name>
</gene>
<dbReference type="InterPro" id="IPR018768">
    <property type="entry name" value="DUF2344"/>
</dbReference>
<feature type="region of interest" description="Disordered" evidence="1">
    <location>
        <begin position="199"/>
        <end position="221"/>
    </location>
</feature>
<dbReference type="AlphaFoldDB" id="A0A381XTB3"/>
<dbReference type="NCBIfam" id="TIGR03936">
    <property type="entry name" value="sam_1_link_chp"/>
    <property type="match status" value="1"/>
</dbReference>
<proteinExistence type="predicted"/>
<name>A0A381XTB3_9ZZZZ</name>
<reference evidence="3" key="1">
    <citation type="submission" date="2018-05" db="EMBL/GenBank/DDBJ databases">
        <authorList>
            <person name="Lanie J.A."/>
            <person name="Ng W.-L."/>
            <person name="Kazmierczak K.M."/>
            <person name="Andrzejewski T.M."/>
            <person name="Davidsen T.M."/>
            <person name="Wayne K.J."/>
            <person name="Tettelin H."/>
            <person name="Glass J.I."/>
            <person name="Rusch D."/>
            <person name="Podicherti R."/>
            <person name="Tsui H.-C.T."/>
            <person name="Winkler M.E."/>
        </authorList>
    </citation>
    <scope>NUCLEOTIDE SEQUENCE</scope>
</reference>
<dbReference type="EMBL" id="UINC01016305">
    <property type="protein sequence ID" value="SVA67978.1"/>
    <property type="molecule type" value="Genomic_DNA"/>
</dbReference>
<accession>A0A381XTB3</accession>
<protein>
    <recommendedName>
        <fullName evidence="2">DUF2344 domain-containing protein</fullName>
    </recommendedName>
</protein>